<evidence type="ECO:0000313" key="3">
    <source>
        <dbReference type="Proteomes" id="UP001151760"/>
    </source>
</evidence>
<accession>A0ABQ5CBL6</accession>
<dbReference type="Pfam" id="PF07727">
    <property type="entry name" value="RVT_2"/>
    <property type="match status" value="1"/>
</dbReference>
<comment type="caution">
    <text evidence="2">The sequence shown here is derived from an EMBL/GenBank/DDBJ whole genome shotgun (WGS) entry which is preliminary data.</text>
</comment>
<feature type="domain" description="Reverse transcriptase Ty1/copia-type" evidence="1">
    <location>
        <begin position="16"/>
        <end position="90"/>
    </location>
</feature>
<evidence type="ECO:0000259" key="1">
    <source>
        <dbReference type="Pfam" id="PF07727"/>
    </source>
</evidence>
<keyword evidence="3" id="KW-1185">Reference proteome</keyword>
<reference evidence="2" key="2">
    <citation type="submission" date="2022-01" db="EMBL/GenBank/DDBJ databases">
        <authorList>
            <person name="Yamashiro T."/>
            <person name="Shiraishi A."/>
            <person name="Satake H."/>
            <person name="Nakayama K."/>
        </authorList>
    </citation>
    <scope>NUCLEOTIDE SEQUENCE</scope>
</reference>
<name>A0ABQ5CBL6_9ASTR</name>
<reference evidence="2" key="1">
    <citation type="journal article" date="2022" name="Int. J. Mol. Sci.">
        <title>Draft Genome of Tanacetum Coccineum: Genomic Comparison of Closely Related Tanacetum-Family Plants.</title>
        <authorList>
            <person name="Yamashiro T."/>
            <person name="Shiraishi A."/>
            <person name="Nakayama K."/>
            <person name="Satake H."/>
        </authorList>
    </citation>
    <scope>NUCLEOTIDE SEQUENCE</scope>
</reference>
<sequence>MEAIRIFLAYAAHKSFIDADHPSHVYKLKKALCGLKQTPRAWYDELLKFLLQNHFTKGTVDPTLFTRHYDDNSLVVQVYVDDIIFGSTNPRSLGMSGHLQEYFLRNSILRRKSDELVLEKARLYIVVNYERRICVSIRLLCLSSLDENIVNEL</sequence>
<organism evidence="2 3">
    <name type="scientific">Tanacetum coccineum</name>
    <dbReference type="NCBI Taxonomy" id="301880"/>
    <lineage>
        <taxon>Eukaryota</taxon>
        <taxon>Viridiplantae</taxon>
        <taxon>Streptophyta</taxon>
        <taxon>Embryophyta</taxon>
        <taxon>Tracheophyta</taxon>
        <taxon>Spermatophyta</taxon>
        <taxon>Magnoliopsida</taxon>
        <taxon>eudicotyledons</taxon>
        <taxon>Gunneridae</taxon>
        <taxon>Pentapetalae</taxon>
        <taxon>asterids</taxon>
        <taxon>campanulids</taxon>
        <taxon>Asterales</taxon>
        <taxon>Asteraceae</taxon>
        <taxon>Asteroideae</taxon>
        <taxon>Anthemideae</taxon>
        <taxon>Anthemidinae</taxon>
        <taxon>Tanacetum</taxon>
    </lineage>
</organism>
<dbReference type="InterPro" id="IPR013103">
    <property type="entry name" value="RVT_2"/>
</dbReference>
<protein>
    <submittedName>
        <fullName evidence="2">Retrovirus-related pol polyprotein from transposon TNT 1-94</fullName>
    </submittedName>
</protein>
<evidence type="ECO:0000313" key="2">
    <source>
        <dbReference type="EMBL" id="GJT22619.1"/>
    </source>
</evidence>
<proteinExistence type="predicted"/>
<gene>
    <name evidence="2" type="ORF">Tco_0892556</name>
</gene>
<dbReference type="Proteomes" id="UP001151760">
    <property type="component" value="Unassembled WGS sequence"/>
</dbReference>
<dbReference type="EMBL" id="BQNB010013983">
    <property type="protein sequence ID" value="GJT22619.1"/>
    <property type="molecule type" value="Genomic_DNA"/>
</dbReference>